<protein>
    <submittedName>
        <fullName evidence="2">Uncharacterized protein</fullName>
    </submittedName>
</protein>
<dbReference type="AlphaFoldDB" id="A0A8S3AGR4"/>
<evidence type="ECO:0000256" key="1">
    <source>
        <dbReference type="SAM" id="MobiDB-lite"/>
    </source>
</evidence>
<evidence type="ECO:0000313" key="2">
    <source>
        <dbReference type="EMBL" id="CAF4728848.1"/>
    </source>
</evidence>
<organism evidence="2 3">
    <name type="scientific">Rotaria magnacalcarata</name>
    <dbReference type="NCBI Taxonomy" id="392030"/>
    <lineage>
        <taxon>Eukaryota</taxon>
        <taxon>Metazoa</taxon>
        <taxon>Spiralia</taxon>
        <taxon>Gnathifera</taxon>
        <taxon>Rotifera</taxon>
        <taxon>Eurotatoria</taxon>
        <taxon>Bdelloidea</taxon>
        <taxon>Philodinida</taxon>
        <taxon>Philodinidae</taxon>
        <taxon>Rotaria</taxon>
    </lineage>
</organism>
<dbReference type="Proteomes" id="UP000676336">
    <property type="component" value="Unassembled WGS sequence"/>
</dbReference>
<sequence>CVQQQIRSNSQKSFRSNYSIHKQPTLKANTDTI</sequence>
<accession>A0A8S3AGR4</accession>
<feature type="region of interest" description="Disordered" evidence="1">
    <location>
        <begin position="1"/>
        <end position="33"/>
    </location>
</feature>
<gene>
    <name evidence="2" type="ORF">SMN809_LOCUS44178</name>
</gene>
<proteinExistence type="predicted"/>
<reference evidence="2" key="1">
    <citation type="submission" date="2021-02" db="EMBL/GenBank/DDBJ databases">
        <authorList>
            <person name="Nowell W R."/>
        </authorList>
    </citation>
    <scope>NUCLEOTIDE SEQUENCE</scope>
</reference>
<feature type="non-terminal residue" evidence="2">
    <location>
        <position position="1"/>
    </location>
</feature>
<dbReference type="EMBL" id="CAJOBI010131976">
    <property type="protein sequence ID" value="CAF4728848.1"/>
    <property type="molecule type" value="Genomic_DNA"/>
</dbReference>
<comment type="caution">
    <text evidence="2">The sequence shown here is derived from an EMBL/GenBank/DDBJ whole genome shotgun (WGS) entry which is preliminary data.</text>
</comment>
<evidence type="ECO:0000313" key="3">
    <source>
        <dbReference type="Proteomes" id="UP000676336"/>
    </source>
</evidence>
<name>A0A8S3AGR4_9BILA</name>